<name>A0A2S1R087_9FLAO</name>
<keyword evidence="1" id="KW-1133">Transmembrane helix</keyword>
<feature type="transmembrane region" description="Helical" evidence="1">
    <location>
        <begin position="82"/>
        <end position="101"/>
    </location>
</feature>
<dbReference type="EMBL" id="CP029186">
    <property type="protein sequence ID" value="AWH86078.1"/>
    <property type="molecule type" value="Genomic_DNA"/>
</dbReference>
<evidence type="ECO:0000313" key="3">
    <source>
        <dbReference type="Proteomes" id="UP000244929"/>
    </source>
</evidence>
<feature type="transmembrane region" description="Helical" evidence="1">
    <location>
        <begin position="54"/>
        <end position="76"/>
    </location>
</feature>
<dbReference type="Proteomes" id="UP000244929">
    <property type="component" value="Chromosome"/>
</dbReference>
<dbReference type="AlphaFoldDB" id="A0A2S1R087"/>
<evidence type="ECO:0000256" key="1">
    <source>
        <dbReference type="SAM" id="Phobius"/>
    </source>
</evidence>
<reference evidence="2 3" key="1">
    <citation type="submission" date="2018-04" db="EMBL/GenBank/DDBJ databases">
        <title>Genome sequencing of Flavobacterium sp. HYN0059.</title>
        <authorList>
            <person name="Yi H."/>
            <person name="Baek C."/>
        </authorList>
    </citation>
    <scope>NUCLEOTIDE SEQUENCE [LARGE SCALE GENOMIC DNA]</scope>
    <source>
        <strain evidence="2 3">HYN0059</strain>
    </source>
</reference>
<sequence length="142" mass="16333">MEKKLPGQEPGKIMHINAAGVLFKDRAILPVVSRKKPIYFEEVRNVKIWRRRGITINLMSFLAALALCLNAAMGRYTGLERVFILLYSVVFLGLAIFYKSVKYKMTLVYRDGNRIDVDVDRFLKDDAKYMAVRINKAVSSNR</sequence>
<dbReference type="RefSeq" id="WP_108778780.1">
    <property type="nucleotide sequence ID" value="NZ_CP029186.1"/>
</dbReference>
<evidence type="ECO:0000313" key="2">
    <source>
        <dbReference type="EMBL" id="AWH86078.1"/>
    </source>
</evidence>
<keyword evidence="1" id="KW-0472">Membrane</keyword>
<keyword evidence="1" id="KW-0812">Transmembrane</keyword>
<gene>
    <name evidence="2" type="ORF">HYN59_13575</name>
</gene>
<proteinExistence type="predicted"/>
<organism evidence="2 3">
    <name type="scientific">Flavobacterium album</name>
    <dbReference type="NCBI Taxonomy" id="2175091"/>
    <lineage>
        <taxon>Bacteria</taxon>
        <taxon>Pseudomonadati</taxon>
        <taxon>Bacteroidota</taxon>
        <taxon>Flavobacteriia</taxon>
        <taxon>Flavobacteriales</taxon>
        <taxon>Flavobacteriaceae</taxon>
        <taxon>Flavobacterium</taxon>
    </lineage>
</organism>
<accession>A0A2S1R087</accession>
<dbReference type="KEGG" id="falb:HYN59_13575"/>
<keyword evidence="3" id="KW-1185">Reference proteome</keyword>
<protein>
    <submittedName>
        <fullName evidence="2">Uncharacterized protein</fullName>
    </submittedName>
</protein>